<dbReference type="InterPro" id="IPR050706">
    <property type="entry name" value="Cyclic-di-GMP_PDE-like"/>
</dbReference>
<evidence type="ECO:0000256" key="6">
    <source>
        <dbReference type="ARBA" id="ARBA00022801"/>
    </source>
</evidence>
<evidence type="ECO:0000256" key="7">
    <source>
        <dbReference type="ARBA" id="ARBA00022989"/>
    </source>
</evidence>
<evidence type="ECO:0000256" key="8">
    <source>
        <dbReference type="ARBA" id="ARBA00023136"/>
    </source>
</evidence>
<dbReference type="STRING" id="584787.GCA_001247655_02180"/>
<evidence type="ECO:0000256" key="9">
    <source>
        <dbReference type="ARBA" id="ARBA00034290"/>
    </source>
</evidence>
<dbReference type="CDD" id="cd01948">
    <property type="entry name" value="EAL"/>
    <property type="match status" value="1"/>
</dbReference>
<evidence type="ECO:0000256" key="3">
    <source>
        <dbReference type="ARBA" id="ARBA00022475"/>
    </source>
</evidence>
<dbReference type="PANTHER" id="PTHR33121:SF79">
    <property type="entry name" value="CYCLIC DI-GMP PHOSPHODIESTERASE PDED-RELATED"/>
    <property type="match status" value="1"/>
</dbReference>
<keyword evidence="6" id="KW-0378">Hydrolase</keyword>
<evidence type="ECO:0000259" key="11">
    <source>
        <dbReference type="PROSITE" id="PS50883"/>
    </source>
</evidence>
<dbReference type="Pfam" id="PF00563">
    <property type="entry name" value="EAL"/>
    <property type="match status" value="1"/>
</dbReference>
<keyword evidence="8 10" id="KW-0472">Membrane</keyword>
<dbReference type="SUPFAM" id="SSF141868">
    <property type="entry name" value="EAL domain-like"/>
    <property type="match status" value="1"/>
</dbReference>
<accession>A0A3N1PUB9</accession>
<comment type="subcellular location">
    <subcellularLocation>
        <location evidence="1">Cell membrane</location>
        <topology evidence="1">Multi-pass membrane protein</topology>
    </subcellularLocation>
</comment>
<dbReference type="Proteomes" id="UP000268033">
    <property type="component" value="Unassembled WGS sequence"/>
</dbReference>
<dbReference type="AlphaFoldDB" id="A0A3N1PUB9"/>
<evidence type="ECO:0000256" key="10">
    <source>
        <dbReference type="SAM" id="Phobius"/>
    </source>
</evidence>
<protein>
    <recommendedName>
        <fullName evidence="2">cyclic-guanylate-specific phosphodiesterase</fullName>
        <ecNumber evidence="2">3.1.4.52</ecNumber>
    </recommendedName>
</protein>
<dbReference type="Gene3D" id="3.20.20.450">
    <property type="entry name" value="EAL domain"/>
    <property type="match status" value="1"/>
</dbReference>
<comment type="catalytic activity">
    <reaction evidence="9">
        <text>3',3'-c-di-GMP + H2O = 5'-phosphoguanylyl(3'-&gt;5')guanosine + H(+)</text>
        <dbReference type="Rhea" id="RHEA:24902"/>
        <dbReference type="ChEBI" id="CHEBI:15377"/>
        <dbReference type="ChEBI" id="CHEBI:15378"/>
        <dbReference type="ChEBI" id="CHEBI:58754"/>
        <dbReference type="ChEBI" id="CHEBI:58805"/>
        <dbReference type="EC" id="3.1.4.52"/>
    </reaction>
</comment>
<dbReference type="RefSeq" id="WP_123420270.1">
    <property type="nucleotide sequence ID" value="NZ_RJUL01000001.1"/>
</dbReference>
<comment type="caution">
    <text evidence="12">The sequence shown here is derived from an EMBL/GenBank/DDBJ whole genome shotgun (WGS) entry which is preliminary data.</text>
</comment>
<name>A0A3N1PUB9_9GAMM</name>
<dbReference type="PANTHER" id="PTHR33121">
    <property type="entry name" value="CYCLIC DI-GMP PHOSPHODIESTERASE PDEF"/>
    <property type="match status" value="1"/>
</dbReference>
<organism evidence="12 13">
    <name type="scientific">Gallaecimonas pentaromativorans</name>
    <dbReference type="NCBI Taxonomy" id="584787"/>
    <lineage>
        <taxon>Bacteria</taxon>
        <taxon>Pseudomonadati</taxon>
        <taxon>Pseudomonadota</taxon>
        <taxon>Gammaproteobacteria</taxon>
        <taxon>Enterobacterales</taxon>
        <taxon>Gallaecimonadaceae</taxon>
        <taxon>Gallaecimonas</taxon>
    </lineage>
</organism>
<evidence type="ECO:0000256" key="2">
    <source>
        <dbReference type="ARBA" id="ARBA00012282"/>
    </source>
</evidence>
<dbReference type="PROSITE" id="PS50883">
    <property type="entry name" value="EAL"/>
    <property type="match status" value="1"/>
</dbReference>
<feature type="domain" description="EAL" evidence="11">
    <location>
        <begin position="265"/>
        <end position="514"/>
    </location>
</feature>
<dbReference type="InterPro" id="IPR024744">
    <property type="entry name" value="CSS-motif_dom"/>
</dbReference>
<dbReference type="EC" id="3.1.4.52" evidence="2"/>
<dbReference type="SMART" id="SM00052">
    <property type="entry name" value="EAL"/>
    <property type="match status" value="1"/>
</dbReference>
<proteinExistence type="predicted"/>
<evidence type="ECO:0000256" key="5">
    <source>
        <dbReference type="ARBA" id="ARBA00022692"/>
    </source>
</evidence>
<evidence type="ECO:0000313" key="12">
    <source>
        <dbReference type="EMBL" id="ROQ30350.1"/>
    </source>
</evidence>
<keyword evidence="13" id="KW-1185">Reference proteome</keyword>
<keyword evidence="7 10" id="KW-1133">Transmembrane helix</keyword>
<dbReference type="GO" id="GO:0071111">
    <property type="term" value="F:cyclic-guanylate-specific phosphodiesterase activity"/>
    <property type="evidence" value="ECO:0007669"/>
    <property type="project" value="UniProtKB-EC"/>
</dbReference>
<dbReference type="Pfam" id="PF12792">
    <property type="entry name" value="CSS-motif"/>
    <property type="match status" value="1"/>
</dbReference>
<feature type="transmembrane region" description="Helical" evidence="10">
    <location>
        <begin position="12"/>
        <end position="33"/>
    </location>
</feature>
<dbReference type="EMBL" id="RJUL01000001">
    <property type="protein sequence ID" value="ROQ30350.1"/>
    <property type="molecule type" value="Genomic_DNA"/>
</dbReference>
<dbReference type="InterPro" id="IPR035919">
    <property type="entry name" value="EAL_sf"/>
</dbReference>
<feature type="transmembrane region" description="Helical" evidence="10">
    <location>
        <begin position="238"/>
        <end position="261"/>
    </location>
</feature>
<dbReference type="InterPro" id="IPR001633">
    <property type="entry name" value="EAL_dom"/>
</dbReference>
<gene>
    <name evidence="12" type="ORF">EDC28_10136</name>
</gene>
<evidence type="ECO:0000313" key="13">
    <source>
        <dbReference type="Proteomes" id="UP000268033"/>
    </source>
</evidence>
<sequence length="517" mass="57904">MPFRTQLARHTFSTLLSVVAAVLCFVIALQLILASARHELQQNGQETLATFDAIFGEIQSVTDALNRLGYADCNRDNLLAMRRAVFNANYIKGIGFFQDGKLVCATSSGRLKTPLTEPKPDYQDAQGNQFWLRSRIMLFRDDSTPRYAFIAQRGRYNVVLELQQKLAVEMRNARDWELLFQGQGHPPVHMAGVQGLFDGSLAQEQLTNTSFSACSSQYPQYCLALRQSSQAVLEQNSYLMVVAFIFSLIVGAATSIGQSLYRDYRSSIRVRLRQGLRHQGFYWLLQPVVDMASGKVIGAEALARFADDIGPLSPDQFIDRLRELELAWPFTVQMLNRTLTELEACTELPAGFKVSFNIYPHLLATGAIRELMALPVIKASRFKLVFEVTEDEELDKAQAQANLHYLRQQGIGLAVDDFGTGYANLGQLIKMDCDLLKIDRSFVTDMEEHSVRSSLIPQIVGIARQLNVQLVAEGVENERQYQALRKLGVDYAQGWLFGKPMTLGELVVLLEQQAAAA</sequence>
<dbReference type="GO" id="GO:0005886">
    <property type="term" value="C:plasma membrane"/>
    <property type="evidence" value="ECO:0007669"/>
    <property type="project" value="UniProtKB-SubCell"/>
</dbReference>
<keyword evidence="5 10" id="KW-0812">Transmembrane</keyword>
<keyword evidence="4" id="KW-0973">c-di-GMP</keyword>
<evidence type="ECO:0000256" key="4">
    <source>
        <dbReference type="ARBA" id="ARBA00022636"/>
    </source>
</evidence>
<evidence type="ECO:0000256" key="1">
    <source>
        <dbReference type="ARBA" id="ARBA00004651"/>
    </source>
</evidence>
<reference evidence="12 13" key="1">
    <citation type="submission" date="2018-11" db="EMBL/GenBank/DDBJ databases">
        <title>Genomic Encyclopedia of Type Strains, Phase IV (KMG-IV): sequencing the most valuable type-strain genomes for metagenomic binning, comparative biology and taxonomic classification.</title>
        <authorList>
            <person name="Goeker M."/>
        </authorList>
    </citation>
    <scope>NUCLEOTIDE SEQUENCE [LARGE SCALE GENOMIC DNA]</scope>
    <source>
        <strain evidence="12 13">DSM 21945</strain>
    </source>
</reference>
<keyword evidence="3" id="KW-1003">Cell membrane</keyword>